<dbReference type="Pfam" id="PF08045">
    <property type="entry name" value="CDC14"/>
    <property type="match status" value="1"/>
</dbReference>
<evidence type="ECO:0008006" key="4">
    <source>
        <dbReference type="Google" id="ProtNLM"/>
    </source>
</evidence>
<dbReference type="RefSeq" id="XP_002544893.1">
    <property type="nucleotide sequence ID" value="XM_002544847.1"/>
</dbReference>
<dbReference type="InParanoid" id="C4JNU0"/>
<evidence type="ECO:0000313" key="3">
    <source>
        <dbReference type="Proteomes" id="UP000002058"/>
    </source>
</evidence>
<dbReference type="InterPro" id="IPR011989">
    <property type="entry name" value="ARM-like"/>
</dbReference>
<dbReference type="HOGENOM" id="CLU_052857_0_0_1"/>
<dbReference type="OMA" id="YMNILLD"/>
<dbReference type="InterPro" id="IPR016024">
    <property type="entry name" value="ARM-type_fold"/>
</dbReference>
<dbReference type="PANTHER" id="PTHR34065">
    <property type="entry name" value="CELL DIVISION CONTROL PROTEIN 14"/>
    <property type="match status" value="1"/>
</dbReference>
<evidence type="ECO:0000256" key="1">
    <source>
        <dbReference type="SAM" id="MobiDB-lite"/>
    </source>
</evidence>
<dbReference type="InterPro" id="IPR012535">
    <property type="entry name" value="Cell_div_Cdc14"/>
</dbReference>
<dbReference type="GeneID" id="8441008"/>
<dbReference type="Gene3D" id="1.25.10.10">
    <property type="entry name" value="Leucine-rich Repeat Variant"/>
    <property type="match status" value="1"/>
</dbReference>
<proteinExistence type="predicted"/>
<dbReference type="EMBL" id="CH476616">
    <property type="protein sequence ID" value="EEP79564.1"/>
    <property type="molecule type" value="Genomic_DNA"/>
</dbReference>
<dbReference type="eggNOG" id="ENOG502S6JC">
    <property type="taxonomic scope" value="Eukaryota"/>
</dbReference>
<dbReference type="AlphaFoldDB" id="C4JNU0"/>
<feature type="region of interest" description="Disordered" evidence="1">
    <location>
        <begin position="258"/>
        <end position="288"/>
    </location>
</feature>
<organism evidence="2 3">
    <name type="scientific">Uncinocarpus reesii (strain UAMH 1704)</name>
    <dbReference type="NCBI Taxonomy" id="336963"/>
    <lineage>
        <taxon>Eukaryota</taxon>
        <taxon>Fungi</taxon>
        <taxon>Dikarya</taxon>
        <taxon>Ascomycota</taxon>
        <taxon>Pezizomycotina</taxon>
        <taxon>Eurotiomycetes</taxon>
        <taxon>Eurotiomycetidae</taxon>
        <taxon>Onygenales</taxon>
        <taxon>Onygenaceae</taxon>
        <taxon>Uncinocarpus</taxon>
    </lineage>
</organism>
<evidence type="ECO:0000313" key="2">
    <source>
        <dbReference type="EMBL" id="EEP79564.1"/>
    </source>
</evidence>
<accession>C4JNU0</accession>
<dbReference type="PANTHER" id="PTHR34065:SF1">
    <property type="entry name" value="CELL DIVISION CONTROL PROTEIN 14"/>
    <property type="match status" value="1"/>
</dbReference>
<protein>
    <recommendedName>
        <fullName evidence="4">Cell division control protein 14</fullName>
    </recommendedName>
</protein>
<dbReference type="KEGG" id="ure:UREG_04410"/>
<feature type="compositionally biased region" description="Basic and acidic residues" evidence="1">
    <location>
        <begin position="275"/>
        <end position="288"/>
    </location>
</feature>
<gene>
    <name evidence="2" type="ORF">UREG_04410</name>
</gene>
<dbReference type="SUPFAM" id="SSF48371">
    <property type="entry name" value="ARM repeat"/>
    <property type="match status" value="1"/>
</dbReference>
<dbReference type="Proteomes" id="UP000002058">
    <property type="component" value="Unassembled WGS sequence"/>
</dbReference>
<dbReference type="VEuPathDB" id="FungiDB:UREG_04410"/>
<keyword evidence="3" id="KW-1185">Reference proteome</keyword>
<dbReference type="STRING" id="336963.C4JNU0"/>
<dbReference type="OrthoDB" id="5357220at2759"/>
<name>C4JNU0_UNCRE</name>
<sequence>MTAVRAYKSTLFSAESRLSMEALLAHSFDYLSSYDQTKIRKGLRQVEGLLAQICLSKSNKLAVEKRRSGCPEGTPASTKSLSELCDDPAFREFYKLQDGFSVEWSVYFMSHIFALRLISCLEHLLGRGSNGANDLLIIAALDSIQGVLLLHPPSRSLFAREIYMNLLLDLLEPANCPAIQSSTLLTLVTALLDNPENTRTFEELDGLLTITSLFKLRSTSREVKLKLVEFLYFYLMPETPSILPSAINAGFLGPQRSPSKLGGQLPRSSSGGTDPGHEGSADTKSTEEKQALLGKYLSNVEDLVEDLKETAPFGGSVY</sequence>
<reference evidence="3" key="1">
    <citation type="journal article" date="2009" name="Genome Res.">
        <title>Comparative genomic analyses of the human fungal pathogens Coccidioides and their relatives.</title>
        <authorList>
            <person name="Sharpton T.J."/>
            <person name="Stajich J.E."/>
            <person name="Rounsley S.D."/>
            <person name="Gardner M.J."/>
            <person name="Wortman J.R."/>
            <person name="Jordar V.S."/>
            <person name="Maiti R."/>
            <person name="Kodira C.D."/>
            <person name="Neafsey D.E."/>
            <person name="Zeng Q."/>
            <person name="Hung C.-Y."/>
            <person name="McMahan C."/>
            <person name="Muszewska A."/>
            <person name="Grynberg M."/>
            <person name="Mandel M.A."/>
            <person name="Kellner E.M."/>
            <person name="Barker B.M."/>
            <person name="Galgiani J.N."/>
            <person name="Orbach M.J."/>
            <person name="Kirkland T.N."/>
            <person name="Cole G.T."/>
            <person name="Henn M.R."/>
            <person name="Birren B.W."/>
            <person name="Taylor J.W."/>
        </authorList>
    </citation>
    <scope>NUCLEOTIDE SEQUENCE [LARGE SCALE GENOMIC DNA]</scope>
    <source>
        <strain evidence="3">UAMH 1704</strain>
    </source>
</reference>